<dbReference type="Pfam" id="PF00402">
    <property type="entry name" value="Calponin"/>
    <property type="match status" value="1"/>
</dbReference>
<dbReference type="SUPFAM" id="SSF47576">
    <property type="entry name" value="Calponin-homology domain, CH-domain"/>
    <property type="match status" value="1"/>
</dbReference>
<name>A0AA88H7D0_ARTSF</name>
<accession>A0AA88H7D0</accession>
<keyword evidence="5" id="KW-1185">Reference proteome</keyword>
<dbReference type="PROSITE" id="PS01052">
    <property type="entry name" value="CALPONIN_1"/>
    <property type="match status" value="1"/>
</dbReference>
<dbReference type="Gene3D" id="1.10.418.10">
    <property type="entry name" value="Calponin-like domain"/>
    <property type="match status" value="1"/>
</dbReference>
<dbReference type="PANTHER" id="PTHR47385">
    <property type="entry name" value="CALPONIN"/>
    <property type="match status" value="1"/>
</dbReference>
<reference evidence="4" key="1">
    <citation type="submission" date="2023-07" db="EMBL/GenBank/DDBJ databases">
        <title>Chromosome-level genome assembly of Artemia franciscana.</title>
        <authorList>
            <person name="Jo E."/>
        </authorList>
    </citation>
    <scope>NUCLEOTIDE SEQUENCE</scope>
    <source>
        <tissue evidence="4">Whole body</tissue>
    </source>
</reference>
<dbReference type="GO" id="GO:0051015">
    <property type="term" value="F:actin filament binding"/>
    <property type="evidence" value="ECO:0007669"/>
    <property type="project" value="TreeGrafter"/>
</dbReference>
<organism evidence="4 5">
    <name type="scientific">Artemia franciscana</name>
    <name type="common">Brine shrimp</name>
    <name type="synonym">Artemia sanfranciscana</name>
    <dbReference type="NCBI Taxonomy" id="6661"/>
    <lineage>
        <taxon>Eukaryota</taxon>
        <taxon>Metazoa</taxon>
        <taxon>Ecdysozoa</taxon>
        <taxon>Arthropoda</taxon>
        <taxon>Crustacea</taxon>
        <taxon>Branchiopoda</taxon>
        <taxon>Anostraca</taxon>
        <taxon>Artemiidae</taxon>
        <taxon>Artemia</taxon>
    </lineage>
</organism>
<dbReference type="InterPro" id="IPR036872">
    <property type="entry name" value="CH_dom_sf"/>
</dbReference>
<proteinExistence type="inferred from homology"/>
<dbReference type="Proteomes" id="UP001187531">
    <property type="component" value="Unassembled WGS sequence"/>
</dbReference>
<feature type="domain" description="Calponin-homology (CH)" evidence="3">
    <location>
        <begin position="34"/>
        <end position="139"/>
    </location>
</feature>
<dbReference type="InterPro" id="IPR000557">
    <property type="entry name" value="Calponin_repeat"/>
</dbReference>
<dbReference type="EMBL" id="JAVRJZ010000104">
    <property type="protein sequence ID" value="KAK2703353.1"/>
    <property type="molecule type" value="Genomic_DNA"/>
</dbReference>
<gene>
    <name evidence="4" type="ORF">QYM36_018146</name>
</gene>
<dbReference type="CDD" id="cd21207">
    <property type="entry name" value="CH_dMP20-like"/>
    <property type="match status" value="1"/>
</dbReference>
<dbReference type="InterPro" id="IPR003096">
    <property type="entry name" value="SM22_calponin"/>
</dbReference>
<dbReference type="PRINTS" id="PR00888">
    <property type="entry name" value="SM22CALPONIN"/>
</dbReference>
<dbReference type="AlphaFoldDB" id="A0AA88H7D0"/>
<evidence type="ECO:0000259" key="3">
    <source>
        <dbReference type="PROSITE" id="PS50021"/>
    </source>
</evidence>
<dbReference type="GO" id="GO:0007015">
    <property type="term" value="P:actin filament organization"/>
    <property type="evidence" value="ECO:0007669"/>
    <property type="project" value="TreeGrafter"/>
</dbReference>
<evidence type="ECO:0000256" key="1">
    <source>
        <dbReference type="ARBA" id="ARBA00009631"/>
    </source>
</evidence>
<dbReference type="SMART" id="SM00033">
    <property type="entry name" value="CH"/>
    <property type="match status" value="1"/>
</dbReference>
<dbReference type="PANTHER" id="PTHR47385:SF24">
    <property type="entry name" value="MUSCLE-SPECIFIC PROTEIN 20"/>
    <property type="match status" value="1"/>
</dbReference>
<dbReference type="PROSITE" id="PS51122">
    <property type="entry name" value="CALPONIN_2"/>
    <property type="match status" value="1"/>
</dbReference>
<dbReference type="InterPro" id="IPR050606">
    <property type="entry name" value="Calponin-like"/>
</dbReference>
<sequence>MKPSIFENTGFYLFSIRKFLRHCFNSLSAGKREPEKENEVLEWIKEVTGETISSDLPYEDILRDGTVLCKLMNKLSPGSIPKFNQNGGQFKFMENISKFQEACKIYGVPEQDVFQTSDLWERKDVAMVTTTLFALGRTTYKHPEWQGPWLGPKPASQNRRTFTEEQLRAGEAVIGLQYGTNKGATQSGQSFGATRKILLGK</sequence>
<protein>
    <recommendedName>
        <fullName evidence="2">Transgelin</fullName>
    </recommendedName>
</protein>
<dbReference type="PROSITE" id="PS50021">
    <property type="entry name" value="CH"/>
    <property type="match status" value="1"/>
</dbReference>
<dbReference type="GO" id="GO:0015629">
    <property type="term" value="C:actin cytoskeleton"/>
    <property type="evidence" value="ECO:0007669"/>
    <property type="project" value="TreeGrafter"/>
</dbReference>
<comment type="similarity">
    <text evidence="1 2">Belongs to the calponin family.</text>
</comment>
<evidence type="ECO:0000313" key="5">
    <source>
        <dbReference type="Proteomes" id="UP001187531"/>
    </source>
</evidence>
<dbReference type="InterPro" id="IPR001715">
    <property type="entry name" value="CH_dom"/>
</dbReference>
<comment type="caution">
    <text evidence="4">The sequence shown here is derived from an EMBL/GenBank/DDBJ whole genome shotgun (WGS) entry which is preliminary data.</text>
</comment>
<evidence type="ECO:0000313" key="4">
    <source>
        <dbReference type="EMBL" id="KAK2703353.1"/>
    </source>
</evidence>
<evidence type="ECO:0000256" key="2">
    <source>
        <dbReference type="RuleBase" id="RU361224"/>
    </source>
</evidence>
<dbReference type="Pfam" id="PF00307">
    <property type="entry name" value="CH"/>
    <property type="match status" value="1"/>
</dbReference>